<gene>
    <name evidence="3" type="ORF">CJ301_05710</name>
</gene>
<dbReference type="PROSITE" id="PS50994">
    <property type="entry name" value="INTEGRASE"/>
    <property type="match status" value="1"/>
</dbReference>
<proteinExistence type="predicted"/>
<dbReference type="RefSeq" id="WP_099275186.1">
    <property type="nucleotide sequence ID" value="NZ_KZ304953.1"/>
</dbReference>
<comment type="caution">
    <text evidence="3">The sequence shown here is derived from an EMBL/GenBank/DDBJ whole genome shotgun (WGS) entry which is preliminary data.</text>
</comment>
<dbReference type="OrthoDB" id="7801605at2"/>
<keyword evidence="4" id="KW-1185">Reference proteome</keyword>
<dbReference type="GO" id="GO:0006313">
    <property type="term" value="P:DNA transposition"/>
    <property type="evidence" value="ECO:0007669"/>
    <property type="project" value="InterPro"/>
</dbReference>
<dbReference type="InterPro" id="IPR002514">
    <property type="entry name" value="Transposase_8"/>
</dbReference>
<dbReference type="Proteomes" id="UP000221860">
    <property type="component" value="Unassembled WGS sequence"/>
</dbReference>
<dbReference type="Pfam" id="PF13276">
    <property type="entry name" value="HTH_21"/>
    <property type="match status" value="1"/>
</dbReference>
<feature type="compositionally biased region" description="Basic and acidic residues" evidence="1">
    <location>
        <begin position="351"/>
        <end position="360"/>
    </location>
</feature>
<dbReference type="Pfam" id="PF01527">
    <property type="entry name" value="HTH_Tnp_1"/>
    <property type="match status" value="1"/>
</dbReference>
<protein>
    <submittedName>
        <fullName evidence="3">IS3 family transposase</fullName>
    </submittedName>
</protein>
<organism evidence="3 4">
    <name type="scientific">Limimaricola cinnabarinus</name>
    <dbReference type="NCBI Taxonomy" id="1125964"/>
    <lineage>
        <taxon>Bacteria</taxon>
        <taxon>Pseudomonadati</taxon>
        <taxon>Pseudomonadota</taxon>
        <taxon>Alphaproteobacteria</taxon>
        <taxon>Rhodobacterales</taxon>
        <taxon>Paracoccaceae</taxon>
        <taxon>Limimaricola</taxon>
    </lineage>
</organism>
<evidence type="ECO:0000259" key="2">
    <source>
        <dbReference type="PROSITE" id="PS50994"/>
    </source>
</evidence>
<dbReference type="AlphaFoldDB" id="A0A2G1MIX5"/>
<feature type="compositionally biased region" description="Polar residues" evidence="1">
    <location>
        <begin position="361"/>
        <end position="370"/>
    </location>
</feature>
<evidence type="ECO:0000313" key="4">
    <source>
        <dbReference type="Proteomes" id="UP000221860"/>
    </source>
</evidence>
<reference evidence="3 4" key="1">
    <citation type="submission" date="2017-08" db="EMBL/GenBank/DDBJ databases">
        <title>Draft Genome Sequence of Loktanella cinnabarina Strain XM1, Isolated from Coastal Surface Water.</title>
        <authorList>
            <person name="Ma R."/>
            <person name="Wang J."/>
            <person name="Wang Q."/>
            <person name="Ma Z."/>
            <person name="Li J."/>
            <person name="Chen L."/>
        </authorList>
    </citation>
    <scope>NUCLEOTIDE SEQUENCE [LARGE SCALE GENOMIC DNA]</scope>
    <source>
        <strain evidence="3 4">XM1</strain>
    </source>
</reference>
<dbReference type="InterPro" id="IPR025948">
    <property type="entry name" value="HTH-like_dom"/>
</dbReference>
<dbReference type="SUPFAM" id="SSF46689">
    <property type="entry name" value="Homeodomain-like"/>
    <property type="match status" value="1"/>
</dbReference>
<dbReference type="GO" id="GO:0003677">
    <property type="term" value="F:DNA binding"/>
    <property type="evidence" value="ECO:0007669"/>
    <property type="project" value="InterPro"/>
</dbReference>
<name>A0A2G1MIX5_9RHOB</name>
<dbReference type="InterPro" id="IPR036397">
    <property type="entry name" value="RNaseH_sf"/>
</dbReference>
<dbReference type="SUPFAM" id="SSF53098">
    <property type="entry name" value="Ribonuclease H-like"/>
    <property type="match status" value="1"/>
</dbReference>
<dbReference type="InterPro" id="IPR009057">
    <property type="entry name" value="Homeodomain-like_sf"/>
</dbReference>
<feature type="region of interest" description="Disordered" evidence="1">
    <location>
        <begin position="345"/>
        <end position="370"/>
    </location>
</feature>
<evidence type="ECO:0000313" key="3">
    <source>
        <dbReference type="EMBL" id="PHP28695.1"/>
    </source>
</evidence>
<dbReference type="GO" id="GO:0004803">
    <property type="term" value="F:transposase activity"/>
    <property type="evidence" value="ECO:0007669"/>
    <property type="project" value="InterPro"/>
</dbReference>
<dbReference type="Gene3D" id="3.30.420.10">
    <property type="entry name" value="Ribonuclease H-like superfamily/Ribonuclease H"/>
    <property type="match status" value="1"/>
</dbReference>
<dbReference type="Gene3D" id="1.10.10.60">
    <property type="entry name" value="Homeodomain-like"/>
    <property type="match status" value="1"/>
</dbReference>
<dbReference type="PANTHER" id="PTHR47515:SF1">
    <property type="entry name" value="BLR2054 PROTEIN"/>
    <property type="match status" value="1"/>
</dbReference>
<sequence length="370" mass="43432">MRRSRFSEEQIIRILKEHQAGLGVKELCRQHGISDATFYKWRSKYGGMEVPDAKRLKALEAENAKLKKMLAEQMLDMATLKEMLGKKLLRPGSRRRAVDWAMTEKSYSQRRACALVGIDPRVYRRRPTRPSDEELRRRLRALAGERRRFGYRRLHLLLEREGWVLNWKKLYRLYREEGLTVRKRGGRKRAIGTRAPMAIPQGPNQRWSLDFVSDSFADGRRFRVFCVIDDFTRECLATVVDTSLSGQRVARELDRIAELRGYPCMVVSDNGTELTSNAILKWQEDRKVEWHYIAPGKPMQNGFVESFNGRLRDECLNEHLFSNLRHARQLIEAWRDDYNHHRPHTSLDGLTPREYHHQTENDQTLNGANL</sequence>
<feature type="domain" description="Integrase catalytic" evidence="2">
    <location>
        <begin position="199"/>
        <end position="360"/>
    </location>
</feature>
<dbReference type="GO" id="GO:0015074">
    <property type="term" value="P:DNA integration"/>
    <property type="evidence" value="ECO:0007669"/>
    <property type="project" value="InterPro"/>
</dbReference>
<dbReference type="InterPro" id="IPR012337">
    <property type="entry name" value="RNaseH-like_sf"/>
</dbReference>
<dbReference type="PANTHER" id="PTHR47515">
    <property type="entry name" value="LOW CALCIUM RESPONSE LOCUS PROTEIN T"/>
    <property type="match status" value="1"/>
</dbReference>
<dbReference type="InterPro" id="IPR001584">
    <property type="entry name" value="Integrase_cat-core"/>
</dbReference>
<dbReference type="Pfam" id="PF13683">
    <property type="entry name" value="rve_3"/>
    <property type="match status" value="1"/>
</dbReference>
<accession>A0A2G1MIX5</accession>
<evidence type="ECO:0000256" key="1">
    <source>
        <dbReference type="SAM" id="MobiDB-lite"/>
    </source>
</evidence>
<dbReference type="EMBL" id="NQWH01000006">
    <property type="protein sequence ID" value="PHP28695.1"/>
    <property type="molecule type" value="Genomic_DNA"/>
</dbReference>
<dbReference type="NCBIfam" id="NF033516">
    <property type="entry name" value="transpos_IS3"/>
    <property type="match status" value="1"/>
</dbReference>
<dbReference type="InterPro" id="IPR048020">
    <property type="entry name" value="Transpos_IS3"/>
</dbReference>